<organism evidence="3">
    <name type="scientific">Streptomyces sp. NBC_00060</name>
    <dbReference type="NCBI Taxonomy" id="2975636"/>
    <lineage>
        <taxon>Bacteria</taxon>
        <taxon>Bacillati</taxon>
        <taxon>Actinomycetota</taxon>
        <taxon>Actinomycetes</taxon>
        <taxon>Kitasatosporales</taxon>
        <taxon>Streptomycetaceae</taxon>
        <taxon>Streptomyces</taxon>
    </lineage>
</organism>
<accession>A0AAU2HEH5</accession>
<evidence type="ECO:0000259" key="2">
    <source>
        <dbReference type="Pfam" id="PF04149"/>
    </source>
</evidence>
<dbReference type="AlphaFoldDB" id="A0AAU2HEH5"/>
<dbReference type="EMBL" id="CP108253">
    <property type="protein sequence ID" value="WTU45665.1"/>
    <property type="molecule type" value="Genomic_DNA"/>
</dbReference>
<feature type="region of interest" description="Disordered" evidence="1">
    <location>
        <begin position="1"/>
        <end position="25"/>
    </location>
</feature>
<proteinExistence type="predicted"/>
<feature type="domain" description="DUF397" evidence="2">
    <location>
        <begin position="17"/>
        <end position="69"/>
    </location>
</feature>
<evidence type="ECO:0000313" key="3">
    <source>
        <dbReference type="EMBL" id="WTU45665.1"/>
    </source>
</evidence>
<protein>
    <submittedName>
        <fullName evidence="3">DUF397 domain-containing protein</fullName>
    </submittedName>
</protein>
<reference evidence="3" key="1">
    <citation type="submission" date="2022-10" db="EMBL/GenBank/DDBJ databases">
        <title>The complete genomes of actinobacterial strains from the NBC collection.</title>
        <authorList>
            <person name="Joergensen T.S."/>
            <person name="Alvarez Arevalo M."/>
            <person name="Sterndorff E.B."/>
            <person name="Faurdal D."/>
            <person name="Vuksanovic O."/>
            <person name="Mourched A.-S."/>
            <person name="Charusanti P."/>
            <person name="Shaw S."/>
            <person name="Blin K."/>
            <person name="Weber T."/>
        </authorList>
    </citation>
    <scope>NUCLEOTIDE SEQUENCE</scope>
    <source>
        <strain evidence="3">NBC_00060</strain>
    </source>
</reference>
<gene>
    <name evidence="3" type="ORF">OHV25_31230</name>
</gene>
<dbReference type="Pfam" id="PF04149">
    <property type="entry name" value="DUF397"/>
    <property type="match status" value="1"/>
</dbReference>
<sequence length="81" mass="8578">MPAPLAHVPSSTSLNGAQWRRSSRSTGMNNCVEAAFLDAGLLAVRDSKRTAGPALLFGARAWHSFLSGLPVELNEAPDSRS</sequence>
<evidence type="ECO:0000256" key="1">
    <source>
        <dbReference type="SAM" id="MobiDB-lite"/>
    </source>
</evidence>
<dbReference type="InterPro" id="IPR007278">
    <property type="entry name" value="DUF397"/>
</dbReference>
<name>A0AAU2HEH5_9ACTN</name>